<evidence type="ECO:0000313" key="1">
    <source>
        <dbReference type="EMBL" id="CAE0796982.1"/>
    </source>
</evidence>
<name>A0A7S4FII6_9EUGL</name>
<reference evidence="1" key="1">
    <citation type="submission" date="2021-01" db="EMBL/GenBank/DDBJ databases">
        <authorList>
            <person name="Corre E."/>
            <person name="Pelletier E."/>
            <person name="Niang G."/>
            <person name="Scheremetjew M."/>
            <person name="Finn R."/>
            <person name="Kale V."/>
            <person name="Holt S."/>
            <person name="Cochrane G."/>
            <person name="Meng A."/>
            <person name="Brown T."/>
            <person name="Cohen L."/>
        </authorList>
    </citation>
    <scope>NUCLEOTIDE SEQUENCE</scope>
    <source>
        <strain evidence="1">CCMP1594</strain>
    </source>
</reference>
<organism evidence="1">
    <name type="scientific">Eutreptiella gymnastica</name>
    <dbReference type="NCBI Taxonomy" id="73025"/>
    <lineage>
        <taxon>Eukaryota</taxon>
        <taxon>Discoba</taxon>
        <taxon>Euglenozoa</taxon>
        <taxon>Euglenida</taxon>
        <taxon>Spirocuta</taxon>
        <taxon>Euglenophyceae</taxon>
        <taxon>Eutreptiales</taxon>
        <taxon>Eutreptiaceae</taxon>
        <taxon>Eutreptiella</taxon>
    </lineage>
</organism>
<dbReference type="AlphaFoldDB" id="A0A7S4FII6"/>
<dbReference type="EMBL" id="HBJA01025003">
    <property type="protein sequence ID" value="CAE0796982.1"/>
    <property type="molecule type" value="Transcribed_RNA"/>
</dbReference>
<proteinExistence type="predicted"/>
<gene>
    <name evidence="1" type="ORF">EGYM00163_LOCUS8102</name>
</gene>
<sequence length="102" mass="11228">MGKRRICRRPKCHAVHALCKHLLFKDKEQIQSTEDCATRHPPKYGFFNSAGGRTANSNGGVQAFSSVGPSCLAVTHVCWQWQQAGHRAMTSLTLTSSPWTSA</sequence>
<protein>
    <submittedName>
        <fullName evidence="1">Uncharacterized protein</fullName>
    </submittedName>
</protein>
<accession>A0A7S4FII6</accession>